<keyword evidence="3" id="KW-1185">Reference proteome</keyword>
<reference evidence="2" key="1">
    <citation type="journal article" date="2023" name="Mol. Phylogenet. Evol.">
        <title>Genome-scale phylogeny and comparative genomics of the fungal order Sordariales.</title>
        <authorList>
            <person name="Hensen N."/>
            <person name="Bonometti L."/>
            <person name="Westerberg I."/>
            <person name="Brannstrom I.O."/>
            <person name="Guillou S."/>
            <person name="Cros-Aarteil S."/>
            <person name="Calhoun S."/>
            <person name="Haridas S."/>
            <person name="Kuo A."/>
            <person name="Mondo S."/>
            <person name="Pangilinan J."/>
            <person name="Riley R."/>
            <person name="LaButti K."/>
            <person name="Andreopoulos B."/>
            <person name="Lipzen A."/>
            <person name="Chen C."/>
            <person name="Yan M."/>
            <person name="Daum C."/>
            <person name="Ng V."/>
            <person name="Clum A."/>
            <person name="Steindorff A."/>
            <person name="Ohm R.A."/>
            <person name="Martin F."/>
            <person name="Silar P."/>
            <person name="Natvig D.O."/>
            <person name="Lalanne C."/>
            <person name="Gautier V."/>
            <person name="Ament-Velasquez S.L."/>
            <person name="Kruys A."/>
            <person name="Hutchinson M.I."/>
            <person name="Powell A.J."/>
            <person name="Barry K."/>
            <person name="Miller A.N."/>
            <person name="Grigoriev I.V."/>
            <person name="Debuchy R."/>
            <person name="Gladieux P."/>
            <person name="Hiltunen Thoren M."/>
            <person name="Johannesson H."/>
        </authorList>
    </citation>
    <scope>NUCLEOTIDE SEQUENCE</scope>
    <source>
        <strain evidence="2">PSN293</strain>
    </source>
</reference>
<comment type="caution">
    <text evidence="2">The sequence shown here is derived from an EMBL/GenBank/DDBJ whole genome shotgun (WGS) entry which is preliminary data.</text>
</comment>
<name>A0AAN7B614_9PEZI</name>
<feature type="signal peptide" evidence="1">
    <location>
        <begin position="1"/>
        <end position="20"/>
    </location>
</feature>
<proteinExistence type="predicted"/>
<dbReference type="Proteomes" id="UP001301769">
    <property type="component" value="Unassembled WGS sequence"/>
</dbReference>
<feature type="chain" id="PRO_5042859978" description="Secreted protein" evidence="1">
    <location>
        <begin position="21"/>
        <end position="93"/>
    </location>
</feature>
<keyword evidence="1" id="KW-0732">Signal</keyword>
<evidence type="ECO:0000256" key="1">
    <source>
        <dbReference type="SAM" id="SignalP"/>
    </source>
</evidence>
<evidence type="ECO:0008006" key="4">
    <source>
        <dbReference type="Google" id="ProtNLM"/>
    </source>
</evidence>
<gene>
    <name evidence="2" type="ORF">QBC37DRAFT_421977</name>
</gene>
<organism evidence="2 3">
    <name type="scientific">Rhypophila decipiens</name>
    <dbReference type="NCBI Taxonomy" id="261697"/>
    <lineage>
        <taxon>Eukaryota</taxon>
        <taxon>Fungi</taxon>
        <taxon>Dikarya</taxon>
        <taxon>Ascomycota</taxon>
        <taxon>Pezizomycotina</taxon>
        <taxon>Sordariomycetes</taxon>
        <taxon>Sordariomycetidae</taxon>
        <taxon>Sordariales</taxon>
        <taxon>Naviculisporaceae</taxon>
        <taxon>Rhypophila</taxon>
    </lineage>
</organism>
<dbReference type="EMBL" id="MU858099">
    <property type="protein sequence ID" value="KAK4214101.1"/>
    <property type="molecule type" value="Genomic_DNA"/>
</dbReference>
<sequence>MSFRWPLPFVWPFVFGVVSSFDTLLAGMPSCPDHFGADMCDIVPTAVDNGPVVVRHWKTSCLSWSCLQDMQKVDNADRQARASTLSYCMARHE</sequence>
<evidence type="ECO:0000313" key="2">
    <source>
        <dbReference type="EMBL" id="KAK4214101.1"/>
    </source>
</evidence>
<dbReference type="AlphaFoldDB" id="A0AAN7B614"/>
<reference evidence="2" key="2">
    <citation type="submission" date="2023-05" db="EMBL/GenBank/DDBJ databases">
        <authorList>
            <consortium name="Lawrence Berkeley National Laboratory"/>
            <person name="Steindorff A."/>
            <person name="Hensen N."/>
            <person name="Bonometti L."/>
            <person name="Westerberg I."/>
            <person name="Brannstrom I.O."/>
            <person name="Guillou S."/>
            <person name="Cros-Aarteil S."/>
            <person name="Calhoun S."/>
            <person name="Haridas S."/>
            <person name="Kuo A."/>
            <person name="Mondo S."/>
            <person name="Pangilinan J."/>
            <person name="Riley R."/>
            <person name="Labutti K."/>
            <person name="Andreopoulos B."/>
            <person name="Lipzen A."/>
            <person name="Chen C."/>
            <person name="Yanf M."/>
            <person name="Daum C."/>
            <person name="Ng V."/>
            <person name="Clum A."/>
            <person name="Ohm R."/>
            <person name="Martin F."/>
            <person name="Silar P."/>
            <person name="Natvig D."/>
            <person name="Lalanne C."/>
            <person name="Gautier V."/>
            <person name="Ament-Velasquez S.L."/>
            <person name="Kruys A."/>
            <person name="Hutchinson M.I."/>
            <person name="Powell A.J."/>
            <person name="Barry K."/>
            <person name="Miller A.N."/>
            <person name="Grigoriev I.V."/>
            <person name="Debuchy R."/>
            <person name="Gladieux P."/>
            <person name="Thoren M.H."/>
            <person name="Johannesson H."/>
        </authorList>
    </citation>
    <scope>NUCLEOTIDE SEQUENCE</scope>
    <source>
        <strain evidence="2">PSN293</strain>
    </source>
</reference>
<accession>A0AAN7B614</accession>
<evidence type="ECO:0000313" key="3">
    <source>
        <dbReference type="Proteomes" id="UP001301769"/>
    </source>
</evidence>
<protein>
    <recommendedName>
        <fullName evidence="4">Secreted protein</fullName>
    </recommendedName>
</protein>